<dbReference type="AlphaFoldDB" id="U5VWI0"/>
<dbReference type="EMBL" id="CP006272">
    <property type="protein sequence ID" value="AGZ40050.1"/>
    <property type="molecule type" value="Genomic_DNA"/>
</dbReference>
<feature type="domain" description="Methyltransferase type 11" evidence="1">
    <location>
        <begin position="20"/>
        <end position="106"/>
    </location>
</feature>
<dbReference type="InterPro" id="IPR029063">
    <property type="entry name" value="SAM-dependent_MTases_sf"/>
</dbReference>
<dbReference type="Pfam" id="PF08241">
    <property type="entry name" value="Methyltransf_11"/>
    <property type="match status" value="1"/>
</dbReference>
<dbReference type="eggNOG" id="COG2226">
    <property type="taxonomic scope" value="Bacteria"/>
</dbReference>
<dbReference type="GO" id="GO:0032259">
    <property type="term" value="P:methylation"/>
    <property type="evidence" value="ECO:0007669"/>
    <property type="project" value="UniProtKB-KW"/>
</dbReference>
<evidence type="ECO:0000313" key="2">
    <source>
        <dbReference type="EMBL" id="AGZ40050.1"/>
    </source>
</evidence>
<keyword evidence="3" id="KW-1185">Reference proteome</keyword>
<dbReference type="SUPFAM" id="SSF53335">
    <property type="entry name" value="S-adenosyl-L-methionine-dependent methyltransferases"/>
    <property type="match status" value="1"/>
</dbReference>
<dbReference type="HOGENOM" id="CLU_099730_0_0_11"/>
<dbReference type="PATRIC" id="fig|1246995.3.peg.1792"/>
<dbReference type="PANTHER" id="PTHR43591:SF24">
    <property type="entry name" value="2-METHOXY-6-POLYPRENYL-1,4-BENZOQUINOL METHYLASE, MITOCHONDRIAL"/>
    <property type="match status" value="1"/>
</dbReference>
<dbReference type="InterPro" id="IPR013216">
    <property type="entry name" value="Methyltransf_11"/>
</dbReference>
<keyword evidence="2" id="KW-0808">Transferase</keyword>
<protein>
    <submittedName>
        <fullName evidence="2">Type 11 methyltransferase</fullName>
    </submittedName>
</protein>
<dbReference type="Proteomes" id="UP000017746">
    <property type="component" value="Chromosome"/>
</dbReference>
<dbReference type="CDD" id="cd02440">
    <property type="entry name" value="AdoMet_MTases"/>
    <property type="match status" value="1"/>
</dbReference>
<sequence>MSAWLAAAAPFLPGPGGRILDLGAGTGRFTAALGEVATVIACEPSAAMRAVFPGGQLLVGGSAEAIPLAAASFEAVWASQMVHHVKDLEAFAGNVRRVLKPGGHLLLRGGFGELPLTRWFPEAFAADAEGLLGVVTARLAEVGLTLTARIEVGQRYADSAQELVDKVRTRSLSNLAVLADDHFADGLRALEQDAPGLTYPLDEQLELVVFG</sequence>
<proteinExistence type="predicted"/>
<dbReference type="GO" id="GO:0008757">
    <property type="term" value="F:S-adenosylmethionine-dependent methyltransferase activity"/>
    <property type="evidence" value="ECO:0007669"/>
    <property type="project" value="InterPro"/>
</dbReference>
<dbReference type="Gene3D" id="3.40.50.150">
    <property type="entry name" value="Vaccinia Virus protein VP39"/>
    <property type="match status" value="1"/>
</dbReference>
<dbReference type="PANTHER" id="PTHR43591">
    <property type="entry name" value="METHYLTRANSFERASE"/>
    <property type="match status" value="1"/>
</dbReference>
<evidence type="ECO:0000313" key="3">
    <source>
        <dbReference type="Proteomes" id="UP000017746"/>
    </source>
</evidence>
<reference evidence="2 3" key="1">
    <citation type="journal article" date="2014" name="J. Biotechnol.">
        <title>Complete genome sequence of the actinobacterium Actinoplanes friuliensis HAG 010964, producer of the lipopeptide antibiotic friulimycin.</title>
        <authorList>
            <person name="Ruckert C."/>
            <person name="Szczepanowski R."/>
            <person name="Albersmeier A."/>
            <person name="Goesmann A."/>
            <person name="Fischer N."/>
            <person name="Steinkamper A."/>
            <person name="Puhler A."/>
            <person name="Biener R."/>
            <person name="Schwartz D."/>
            <person name="Kalinowski J."/>
        </authorList>
    </citation>
    <scope>NUCLEOTIDE SEQUENCE [LARGE SCALE GENOMIC DNA]</scope>
    <source>
        <strain evidence="2 3">DSM 7358</strain>
    </source>
</reference>
<organism evidence="2 3">
    <name type="scientific">Actinoplanes friuliensis DSM 7358</name>
    <dbReference type="NCBI Taxonomy" id="1246995"/>
    <lineage>
        <taxon>Bacteria</taxon>
        <taxon>Bacillati</taxon>
        <taxon>Actinomycetota</taxon>
        <taxon>Actinomycetes</taxon>
        <taxon>Micromonosporales</taxon>
        <taxon>Micromonosporaceae</taxon>
        <taxon>Actinoplanes</taxon>
    </lineage>
</organism>
<dbReference type="KEGG" id="afs:AFR_08805"/>
<evidence type="ECO:0000259" key="1">
    <source>
        <dbReference type="Pfam" id="PF08241"/>
    </source>
</evidence>
<accession>U5VWI0</accession>
<name>U5VWI0_9ACTN</name>
<gene>
    <name evidence="2" type="ORF">AFR_08805</name>
</gene>
<keyword evidence="2" id="KW-0489">Methyltransferase</keyword>